<dbReference type="Pfam" id="PF05709">
    <property type="entry name" value="Sipho_tail"/>
    <property type="match status" value="1"/>
</dbReference>
<proteinExistence type="predicted"/>
<dbReference type="Proteomes" id="UP000216024">
    <property type="component" value="Unassembled WGS sequence"/>
</dbReference>
<organism evidence="2 3">
    <name type="scientific">Anaeromicrobium sediminis</name>
    <dbReference type="NCBI Taxonomy" id="1478221"/>
    <lineage>
        <taxon>Bacteria</taxon>
        <taxon>Bacillati</taxon>
        <taxon>Bacillota</taxon>
        <taxon>Clostridia</taxon>
        <taxon>Peptostreptococcales</taxon>
        <taxon>Thermotaleaceae</taxon>
        <taxon>Anaeromicrobium</taxon>
    </lineage>
</organism>
<evidence type="ECO:0000313" key="2">
    <source>
        <dbReference type="EMBL" id="PAB61315.1"/>
    </source>
</evidence>
<accession>A0A267MQW4</accession>
<evidence type="ECO:0000313" key="3">
    <source>
        <dbReference type="Proteomes" id="UP000216024"/>
    </source>
</evidence>
<dbReference type="Gene3D" id="2.40.30.200">
    <property type="match status" value="1"/>
</dbReference>
<dbReference type="NCBIfam" id="TIGR01633">
    <property type="entry name" value="phi3626_gp14_N"/>
    <property type="match status" value="1"/>
</dbReference>
<dbReference type="OrthoDB" id="2734969at2"/>
<feature type="domain" description="Siphovirus-type tail component RIFT-related" evidence="1">
    <location>
        <begin position="27"/>
        <end position="127"/>
    </location>
</feature>
<dbReference type="EMBL" id="NIBG01000001">
    <property type="protein sequence ID" value="PAB61315.1"/>
    <property type="molecule type" value="Genomic_DNA"/>
</dbReference>
<dbReference type="InterPro" id="IPR008841">
    <property type="entry name" value="Siphovirus-type_tail_N"/>
</dbReference>
<dbReference type="AlphaFoldDB" id="A0A267MQW4"/>
<comment type="caution">
    <text evidence="2">The sequence shown here is derived from an EMBL/GenBank/DDBJ whole genome shotgun (WGS) entry which is preliminary data.</text>
</comment>
<protein>
    <recommendedName>
        <fullName evidence="1">Siphovirus-type tail component RIFT-related domain-containing protein</fullName>
    </recommendedName>
</protein>
<name>A0A267MQW4_9FIRM</name>
<dbReference type="RefSeq" id="WP_095130613.1">
    <property type="nucleotide sequence ID" value="NZ_NIBG01000001.1"/>
</dbReference>
<gene>
    <name evidence="2" type="ORF">CCE28_02465</name>
</gene>
<dbReference type="Gene3D" id="2.60.120.860">
    <property type="match status" value="1"/>
</dbReference>
<sequence>MNGFQMKYESELTWLHSYFDFSIYMKKKKAPETPSIEIKSITIPGANRSIKQEKIYGPRNIIIECTIAKDHRAETKRKIMDLMKKLSKEVVLRFDDKPDIIYYADLNNQLDLDEIMSMGVFTLGFICFDGFRYSIDKAGPLTLDSEMTIENHIYLDQYNDVEFNNITTHKTIMVNNAGTYIAVPIIEIEGTCDVINIKANNITTSYGPINENEKIYIDCKEMTVTKEFNSDITNALANWQGDFLYFEPGLNEVKITGESLNISRLKFDYRHTFL</sequence>
<keyword evidence="3" id="KW-1185">Reference proteome</keyword>
<reference evidence="2 3" key="1">
    <citation type="submission" date="2017-06" db="EMBL/GenBank/DDBJ databases">
        <title>Draft genome sequence of anaerobic fermentative bacterium Anaeromicrobium sediminis DY2726D isolated from West Pacific Ocean sediments.</title>
        <authorList>
            <person name="Zeng X."/>
        </authorList>
    </citation>
    <scope>NUCLEOTIDE SEQUENCE [LARGE SCALE GENOMIC DNA]</scope>
    <source>
        <strain evidence="2 3">DY2726D</strain>
    </source>
</reference>
<evidence type="ECO:0000259" key="1">
    <source>
        <dbReference type="Pfam" id="PF05709"/>
    </source>
</evidence>
<dbReference type="InterPro" id="IPR006520">
    <property type="entry name" value="Dit_BPSPP_N"/>
</dbReference>